<evidence type="ECO:0000313" key="5">
    <source>
        <dbReference type="Proteomes" id="UP000255355"/>
    </source>
</evidence>
<keyword evidence="4" id="KW-0548">Nucleotidyltransferase</keyword>
<accession>A0A370H3V2</accession>
<dbReference type="SUPFAM" id="SSF54197">
    <property type="entry name" value="HIT-like"/>
    <property type="match status" value="1"/>
</dbReference>
<dbReference type="PANTHER" id="PTHR46648:SF1">
    <property type="entry name" value="ADENOSINE 5'-MONOPHOSPHORAMIDASE HNT1"/>
    <property type="match status" value="1"/>
</dbReference>
<feature type="short sequence motif" description="Histidine triad motif" evidence="2">
    <location>
        <begin position="114"/>
        <end position="118"/>
    </location>
</feature>
<dbReference type="EMBL" id="QQAZ01000005">
    <property type="protein sequence ID" value="RDI50574.1"/>
    <property type="molecule type" value="Genomic_DNA"/>
</dbReference>
<comment type="caution">
    <text evidence="4">The sequence shown here is derived from an EMBL/GenBank/DDBJ whole genome shotgun (WGS) entry which is preliminary data.</text>
</comment>
<feature type="active site" description="Tele-AMP-histidine intermediate" evidence="1">
    <location>
        <position position="118"/>
    </location>
</feature>
<dbReference type="RefSeq" id="WP_068025796.1">
    <property type="nucleotide sequence ID" value="NZ_QQAZ01000005.1"/>
</dbReference>
<dbReference type="AlphaFoldDB" id="A0A370H3V2"/>
<dbReference type="InterPro" id="IPR001310">
    <property type="entry name" value="Histidine_triad_HIT"/>
</dbReference>
<feature type="domain" description="HIT" evidence="3">
    <location>
        <begin position="21"/>
        <end position="129"/>
    </location>
</feature>
<keyword evidence="5" id="KW-1185">Reference proteome</keyword>
<dbReference type="InterPro" id="IPR011146">
    <property type="entry name" value="HIT-like"/>
</dbReference>
<dbReference type="Proteomes" id="UP000255355">
    <property type="component" value="Unassembled WGS sequence"/>
</dbReference>
<dbReference type="Gene3D" id="3.30.428.10">
    <property type="entry name" value="HIT-like"/>
    <property type="match status" value="1"/>
</dbReference>
<keyword evidence="4" id="KW-0808">Transferase</keyword>
<evidence type="ECO:0000259" key="3">
    <source>
        <dbReference type="PROSITE" id="PS51084"/>
    </source>
</evidence>
<dbReference type="OrthoDB" id="9784774at2"/>
<dbReference type="InterPro" id="IPR036265">
    <property type="entry name" value="HIT-like_sf"/>
</dbReference>
<dbReference type="Pfam" id="PF01230">
    <property type="entry name" value="HIT"/>
    <property type="match status" value="1"/>
</dbReference>
<protein>
    <submittedName>
        <fullName evidence="4">Histidine triad (HIT) family protein/ATP adenylyltransferase</fullName>
    </submittedName>
</protein>
<dbReference type="GO" id="GO:0016779">
    <property type="term" value="F:nucleotidyltransferase activity"/>
    <property type="evidence" value="ECO:0007669"/>
    <property type="project" value="UniProtKB-KW"/>
</dbReference>
<evidence type="ECO:0000256" key="1">
    <source>
        <dbReference type="PIRSR" id="PIRSR601310-1"/>
    </source>
</evidence>
<dbReference type="PROSITE" id="PS51084">
    <property type="entry name" value="HIT_2"/>
    <property type="match status" value="1"/>
</dbReference>
<dbReference type="GO" id="GO:0009117">
    <property type="term" value="P:nucleotide metabolic process"/>
    <property type="evidence" value="ECO:0007669"/>
    <property type="project" value="TreeGrafter"/>
</dbReference>
<evidence type="ECO:0000256" key="2">
    <source>
        <dbReference type="PROSITE-ProRule" id="PRU00464"/>
    </source>
</evidence>
<name>A0A370H3V2_9NOCA</name>
<reference evidence="4 5" key="1">
    <citation type="submission" date="2018-07" db="EMBL/GenBank/DDBJ databases">
        <title>Genomic Encyclopedia of Type Strains, Phase IV (KMG-IV): sequencing the most valuable type-strain genomes for metagenomic binning, comparative biology and taxonomic classification.</title>
        <authorList>
            <person name="Goeker M."/>
        </authorList>
    </citation>
    <scope>NUCLEOTIDE SEQUENCE [LARGE SCALE GENOMIC DNA]</scope>
    <source>
        <strain evidence="4 5">DSM 44952</strain>
    </source>
</reference>
<organism evidence="4 5">
    <name type="scientific">Nocardia mexicana</name>
    <dbReference type="NCBI Taxonomy" id="279262"/>
    <lineage>
        <taxon>Bacteria</taxon>
        <taxon>Bacillati</taxon>
        <taxon>Actinomycetota</taxon>
        <taxon>Actinomycetes</taxon>
        <taxon>Mycobacteriales</taxon>
        <taxon>Nocardiaceae</taxon>
        <taxon>Nocardia</taxon>
    </lineage>
</organism>
<evidence type="ECO:0000313" key="4">
    <source>
        <dbReference type="EMBL" id="RDI50574.1"/>
    </source>
</evidence>
<gene>
    <name evidence="4" type="ORF">DFR68_10550</name>
</gene>
<proteinExistence type="predicted"/>
<dbReference type="STRING" id="1210089.GCA_001613165_05541"/>
<dbReference type="PANTHER" id="PTHR46648">
    <property type="entry name" value="HIT FAMILY PROTEIN 1"/>
    <property type="match status" value="1"/>
</dbReference>
<sequence>MDRISFDVDDYERRVRSSPCFICAIVAGEHDSTLERIIADDGENLAFLCRYPTLLGHVLVAPRSHREHVVRDFAEDEYLFLMALVRRVALAVESVVPSERTYVLSLGSHQGNSHLHWHIAPLPPGVPYREQQLQALMAENGVLPWSQEQADELAHELRAALAEIA</sequence>